<evidence type="ECO:0000259" key="2">
    <source>
        <dbReference type="Pfam" id="PF21473"/>
    </source>
</evidence>
<dbReference type="Proteomes" id="UP001162131">
    <property type="component" value="Unassembled WGS sequence"/>
</dbReference>
<name>A0AAU9JB91_9CILI</name>
<dbReference type="InterPro" id="IPR048970">
    <property type="entry name" value="OB_Ssb-like"/>
</dbReference>
<reference evidence="3" key="1">
    <citation type="submission" date="2021-09" db="EMBL/GenBank/DDBJ databases">
        <authorList>
            <consortium name="AG Swart"/>
            <person name="Singh M."/>
            <person name="Singh A."/>
            <person name="Seah K."/>
            <person name="Emmerich C."/>
        </authorList>
    </citation>
    <scope>NUCLEOTIDE SEQUENCE</scope>
    <source>
        <strain evidence="3">ATCC30299</strain>
    </source>
</reference>
<dbReference type="AlphaFoldDB" id="A0AAU9JB91"/>
<feature type="compositionally biased region" description="Basic residues" evidence="1">
    <location>
        <begin position="302"/>
        <end position="314"/>
    </location>
</feature>
<keyword evidence="4" id="KW-1185">Reference proteome</keyword>
<feature type="compositionally biased region" description="Basic and acidic residues" evidence="1">
    <location>
        <begin position="22"/>
        <end position="34"/>
    </location>
</feature>
<accession>A0AAU9JB91</accession>
<evidence type="ECO:0000313" key="3">
    <source>
        <dbReference type="EMBL" id="CAG9323483.1"/>
    </source>
</evidence>
<proteinExistence type="predicted"/>
<comment type="caution">
    <text evidence="3">The sequence shown here is derived from an EMBL/GenBank/DDBJ whole genome shotgun (WGS) entry which is preliminary data.</text>
</comment>
<evidence type="ECO:0000256" key="1">
    <source>
        <dbReference type="SAM" id="MobiDB-lite"/>
    </source>
</evidence>
<feature type="compositionally biased region" description="Basic and acidic residues" evidence="1">
    <location>
        <begin position="283"/>
        <end position="295"/>
    </location>
</feature>
<feature type="domain" description="Single-stranded DNA binding protein Ssb-like OB fold" evidence="2">
    <location>
        <begin position="395"/>
        <end position="455"/>
    </location>
</feature>
<protein>
    <recommendedName>
        <fullName evidence="2">Single-stranded DNA binding protein Ssb-like OB fold domain-containing protein</fullName>
    </recommendedName>
</protein>
<dbReference type="PANTHER" id="PTHR31472">
    <property type="entry name" value="OS05G0244600 PROTEIN"/>
    <property type="match status" value="1"/>
</dbReference>
<sequence length="479" mass="56733">MSNLDRRPRGRFRGPRGGRGKMNSERFESTRAEDTVQGEEEGEAGGYRRPFTKNTAENQHEHNPEGSRYNNRRGRFRGNRRRGDFRHYDQGGQRHYEEGKNDENNQREARNQYEEKKPDHRNEGRQPRESDDTYQQRSYRGGNRNEPYQERSQRGGQRNEHREPYQERSYRGGQRNERREPYQERSYRGGQRNDPYQERIQRGGERNEHHESYTERSYRGGERSEPYTERSHQGGERNEHYEPYQQRRYRGGRSRRFNRGRPYTSPDRLKAKDTVEETPAAPKEQERSSSARPRGDYQNNQRRGRYNNRRRGYRGGRFNRDSRQPEVHEEKPQQKVETSHPQPHYKPKHEPEAKKAAPSFTSINSLEPELRGFNVKCKAIGDPYKIQFSFRGKSISAWEVIVGDESGCIKLQLPNEEIAKAIRLNTSIYARNGIIIMRDQKFMVLLVNHWGKVEVSTADFEFQPNKSNNISDVEYEIAT</sequence>
<dbReference type="SUPFAM" id="SSF50249">
    <property type="entry name" value="Nucleic acid-binding proteins"/>
    <property type="match status" value="1"/>
</dbReference>
<feature type="compositionally biased region" description="Basic and acidic residues" evidence="1">
    <location>
        <begin position="318"/>
        <end position="338"/>
    </location>
</feature>
<dbReference type="Pfam" id="PF21473">
    <property type="entry name" value="OB_Ssb-like"/>
    <property type="match status" value="1"/>
</dbReference>
<dbReference type="EMBL" id="CAJZBQ010000034">
    <property type="protein sequence ID" value="CAG9323483.1"/>
    <property type="molecule type" value="Genomic_DNA"/>
</dbReference>
<feature type="compositionally biased region" description="Basic residues" evidence="1">
    <location>
        <begin position="8"/>
        <end position="19"/>
    </location>
</feature>
<evidence type="ECO:0000313" key="4">
    <source>
        <dbReference type="Proteomes" id="UP001162131"/>
    </source>
</evidence>
<feature type="compositionally biased region" description="Basic and acidic residues" evidence="1">
    <location>
        <begin position="195"/>
        <end position="242"/>
    </location>
</feature>
<feature type="compositionally biased region" description="Basic and acidic residues" evidence="1">
    <location>
        <begin position="81"/>
        <end position="131"/>
    </location>
</feature>
<gene>
    <name evidence="3" type="ORF">BSTOLATCC_MIC34133</name>
</gene>
<feature type="compositionally biased region" description="Basic residues" evidence="1">
    <location>
        <begin position="70"/>
        <end position="80"/>
    </location>
</feature>
<dbReference type="Gene3D" id="2.40.50.140">
    <property type="entry name" value="Nucleic acid-binding proteins"/>
    <property type="match status" value="1"/>
</dbReference>
<dbReference type="InterPro" id="IPR012340">
    <property type="entry name" value="NA-bd_OB-fold"/>
</dbReference>
<organism evidence="3 4">
    <name type="scientific">Blepharisma stoltei</name>
    <dbReference type="NCBI Taxonomy" id="1481888"/>
    <lineage>
        <taxon>Eukaryota</taxon>
        <taxon>Sar</taxon>
        <taxon>Alveolata</taxon>
        <taxon>Ciliophora</taxon>
        <taxon>Postciliodesmatophora</taxon>
        <taxon>Heterotrichea</taxon>
        <taxon>Heterotrichida</taxon>
        <taxon>Blepharismidae</taxon>
        <taxon>Blepharisma</taxon>
    </lineage>
</organism>
<dbReference type="PANTHER" id="PTHR31472:SF5">
    <property type="entry name" value="OS05G0244600 PROTEIN"/>
    <property type="match status" value="1"/>
</dbReference>
<feature type="compositionally biased region" description="Basic residues" evidence="1">
    <location>
        <begin position="247"/>
        <end position="259"/>
    </location>
</feature>
<feature type="compositionally biased region" description="Basic and acidic residues" evidence="1">
    <location>
        <begin position="147"/>
        <end position="187"/>
    </location>
</feature>
<feature type="region of interest" description="Disordered" evidence="1">
    <location>
        <begin position="1"/>
        <end position="357"/>
    </location>
</feature>